<evidence type="ECO:0000256" key="5">
    <source>
        <dbReference type="ARBA" id="ARBA00023136"/>
    </source>
</evidence>
<comment type="caution">
    <text evidence="7">The sequence shown here is derived from an EMBL/GenBank/DDBJ whole genome shotgun (WGS) entry which is preliminary data.</text>
</comment>
<name>A0A8H4XD25_9HYPO</name>
<evidence type="ECO:0000256" key="1">
    <source>
        <dbReference type="ARBA" id="ARBA00004141"/>
    </source>
</evidence>
<evidence type="ECO:0000256" key="3">
    <source>
        <dbReference type="ARBA" id="ARBA00022692"/>
    </source>
</evidence>
<comment type="subcellular location">
    <subcellularLocation>
        <location evidence="1">Membrane</location>
        <topology evidence="1">Multi-pass membrane protein</topology>
    </subcellularLocation>
</comment>
<reference evidence="7" key="2">
    <citation type="submission" date="2020-05" db="EMBL/GenBank/DDBJ databases">
        <authorList>
            <person name="Kim H.-S."/>
            <person name="Proctor R.H."/>
            <person name="Brown D.W."/>
        </authorList>
    </citation>
    <scope>NUCLEOTIDE SEQUENCE</scope>
    <source>
        <strain evidence="7">NRRL 22465</strain>
    </source>
</reference>
<dbReference type="EMBL" id="JABEYC010001072">
    <property type="protein sequence ID" value="KAF4969724.1"/>
    <property type="molecule type" value="Genomic_DNA"/>
</dbReference>
<evidence type="ECO:0000256" key="6">
    <source>
        <dbReference type="RuleBase" id="RU363053"/>
    </source>
</evidence>
<gene>
    <name evidence="7" type="ORF">FZEAL_10179</name>
</gene>
<organism evidence="7 8">
    <name type="scientific">Fusarium zealandicum</name>
    <dbReference type="NCBI Taxonomy" id="1053134"/>
    <lineage>
        <taxon>Eukaryota</taxon>
        <taxon>Fungi</taxon>
        <taxon>Dikarya</taxon>
        <taxon>Ascomycota</taxon>
        <taxon>Pezizomycotina</taxon>
        <taxon>Sordariomycetes</taxon>
        <taxon>Hypocreomycetidae</taxon>
        <taxon>Hypocreales</taxon>
        <taxon>Nectriaceae</taxon>
        <taxon>Fusarium</taxon>
        <taxon>Fusarium staphyleae species complex</taxon>
    </lineage>
</organism>
<reference evidence="7" key="1">
    <citation type="journal article" date="2020" name="BMC Genomics">
        <title>Correction to: Identification and distribution of gene clusters required for synthesis of sphingolipid metabolism inhibitors in diverse species of the filamentous fungus Fusarium.</title>
        <authorList>
            <person name="Kim H.S."/>
            <person name="Lohmar J.M."/>
            <person name="Busman M."/>
            <person name="Brown D.W."/>
            <person name="Naumann T.A."/>
            <person name="Divon H.H."/>
            <person name="Lysoe E."/>
            <person name="Uhlig S."/>
            <person name="Proctor R.H."/>
        </authorList>
    </citation>
    <scope>NUCLEOTIDE SEQUENCE</scope>
    <source>
        <strain evidence="7">NRRL 22465</strain>
    </source>
</reference>
<dbReference type="OrthoDB" id="860at2759"/>
<sequence length="210" mass="23055">MLIAENPTFRHGLSELLAAYLKHLQLNPLRTKMMASASISTMTELLSSYLAYSRPGYGPTVTSRVPKMAIYGGCISAPLSHFLMTTLQRMLKGRTGSGAKLLQALLTYLMVLPIQNAVYLSSMAVIAGANTLQQVRATLHAGLVPMTKVTWAVHPVITALTENVIPPKFRVLFLNLFGLCISTYFNTRAKKRRIAAAREQAELESSSKNE</sequence>
<evidence type="ECO:0000313" key="7">
    <source>
        <dbReference type="EMBL" id="KAF4969724.1"/>
    </source>
</evidence>
<proteinExistence type="inferred from homology"/>
<keyword evidence="5" id="KW-0472">Membrane</keyword>
<keyword evidence="8" id="KW-1185">Reference proteome</keyword>
<dbReference type="Pfam" id="PF04117">
    <property type="entry name" value="Mpv17_PMP22"/>
    <property type="match status" value="1"/>
</dbReference>
<evidence type="ECO:0008006" key="9">
    <source>
        <dbReference type="Google" id="ProtNLM"/>
    </source>
</evidence>
<evidence type="ECO:0000256" key="4">
    <source>
        <dbReference type="ARBA" id="ARBA00022989"/>
    </source>
</evidence>
<evidence type="ECO:0000256" key="2">
    <source>
        <dbReference type="ARBA" id="ARBA00006824"/>
    </source>
</evidence>
<keyword evidence="4" id="KW-1133">Transmembrane helix</keyword>
<dbReference type="InterPro" id="IPR007248">
    <property type="entry name" value="Mpv17_PMP22"/>
</dbReference>
<dbReference type="AlphaFoldDB" id="A0A8H4XD25"/>
<dbReference type="PANTHER" id="PTHR11266">
    <property type="entry name" value="PEROXISOMAL MEMBRANE PROTEIN 2, PXMP2 MPV17"/>
    <property type="match status" value="1"/>
</dbReference>
<dbReference type="GO" id="GO:0005778">
    <property type="term" value="C:peroxisomal membrane"/>
    <property type="evidence" value="ECO:0007669"/>
    <property type="project" value="TreeGrafter"/>
</dbReference>
<comment type="similarity">
    <text evidence="2 6">Belongs to the peroxisomal membrane protein PXMP2/4 family.</text>
</comment>
<dbReference type="Proteomes" id="UP000635477">
    <property type="component" value="Unassembled WGS sequence"/>
</dbReference>
<accession>A0A8H4XD25</accession>
<protein>
    <recommendedName>
        <fullName evidence="9">Integral membrane protein</fullName>
    </recommendedName>
</protein>
<evidence type="ECO:0000313" key="8">
    <source>
        <dbReference type="Proteomes" id="UP000635477"/>
    </source>
</evidence>
<keyword evidence="3" id="KW-0812">Transmembrane</keyword>
<dbReference type="PANTHER" id="PTHR11266:SF93">
    <property type="entry name" value="INTEGRAL MEMBRANE PROTEIN 25D9-6"/>
    <property type="match status" value="1"/>
</dbReference>